<gene>
    <name evidence="9" type="ORF">CVLEPA_LOCUS3167</name>
</gene>
<feature type="compositionally biased region" description="Basic and acidic residues" evidence="8">
    <location>
        <begin position="20"/>
        <end position="29"/>
    </location>
</feature>
<evidence type="ECO:0000256" key="1">
    <source>
        <dbReference type="ARBA" id="ARBA00001933"/>
    </source>
</evidence>
<sequence>MPGRGEATTSANGLAASTHTSDHTENIVGGKKDSSVESFLKSVYDLAVKEGWEKAQDRNELVVKFKSPEELRKVLNIEVEDCPASHSDLLQDLKDVFTYSVKTGNPHFFNQLYAGIDPYGFAGQIVTDVLNTSIYTYEVAPVFVLIEQYLLKQFCEMVGYPDGTGTFPPGGSYCNMLGMNLARFHKFPDIKNKGLFSLPRMVAFASCGSHYSNKKNATLLGLGLDSLISVNTTSNGKMDPVDLEKRVLEAQEQGSVPFLVVATAGTTVLGAYDPLNQIADICEKYEMWMHVDGAWGGGALFSEKHRHLMDGLHRSDSVSLNPHKMLMAPLQCCMFVTKHPNTMKNCHTLHVPYLFQQDKTLYDASYDVGSKVLQCGRKVDAFKFWLMWKAHGRLGLSDRVEKAFENSRFLIDILQKTEGFKLVTDPECTNVCFWYLPKIMRDTDWNLRDEKFCRKLASVAPQIKERMTKKGSMLVGYQPVGNLPNFFRMVVINDKVTREDMEFVVQEIDLLGSDL</sequence>
<evidence type="ECO:0000256" key="4">
    <source>
        <dbReference type="ARBA" id="ARBA00022793"/>
    </source>
</evidence>
<dbReference type="CDD" id="cd06450">
    <property type="entry name" value="DOPA_deC_like"/>
    <property type="match status" value="1"/>
</dbReference>
<keyword evidence="5 7" id="KW-0663">Pyridoxal phosphate</keyword>
<dbReference type="SUPFAM" id="SSF53383">
    <property type="entry name" value="PLP-dependent transferases"/>
    <property type="match status" value="1"/>
</dbReference>
<dbReference type="InterPro" id="IPR002129">
    <property type="entry name" value="PyrdxlP-dep_de-COase"/>
</dbReference>
<evidence type="ECO:0000256" key="7">
    <source>
        <dbReference type="RuleBase" id="RU000382"/>
    </source>
</evidence>
<evidence type="ECO:0000256" key="5">
    <source>
        <dbReference type="ARBA" id="ARBA00022898"/>
    </source>
</evidence>
<dbReference type="Gene3D" id="3.40.640.10">
    <property type="entry name" value="Type I PLP-dependent aspartate aminotransferase-like (Major domain)"/>
    <property type="match status" value="1"/>
</dbReference>
<dbReference type="InterPro" id="IPR021115">
    <property type="entry name" value="Pyridoxal-P_BS"/>
</dbReference>
<keyword evidence="6 7" id="KW-0456">Lyase</keyword>
<dbReference type="Pfam" id="PF00282">
    <property type="entry name" value="Pyridoxal_deC"/>
    <property type="match status" value="1"/>
</dbReference>
<evidence type="ECO:0000313" key="9">
    <source>
        <dbReference type="EMBL" id="CAK8673371.1"/>
    </source>
</evidence>
<dbReference type="EMBL" id="CAWYQH010000002">
    <property type="protein sequence ID" value="CAK8673371.1"/>
    <property type="molecule type" value="Genomic_DNA"/>
</dbReference>
<comment type="similarity">
    <text evidence="2 7">Belongs to the group II decarboxylase family.</text>
</comment>
<dbReference type="InterPro" id="IPR015421">
    <property type="entry name" value="PyrdxlP-dep_Trfase_major"/>
</dbReference>
<protein>
    <recommendedName>
        <fullName evidence="11">Cysteine sulfinic acid decarboxylase</fullName>
    </recommendedName>
</protein>
<proteinExistence type="inferred from homology"/>
<evidence type="ECO:0000256" key="3">
    <source>
        <dbReference type="ARBA" id="ARBA00011738"/>
    </source>
</evidence>
<dbReference type="PROSITE" id="PS00392">
    <property type="entry name" value="DDC_GAD_HDC_YDC"/>
    <property type="match status" value="1"/>
</dbReference>
<dbReference type="PANTHER" id="PTHR45677">
    <property type="entry name" value="GLUTAMATE DECARBOXYLASE-RELATED"/>
    <property type="match status" value="1"/>
</dbReference>
<evidence type="ECO:0000313" key="10">
    <source>
        <dbReference type="Proteomes" id="UP001642483"/>
    </source>
</evidence>
<organism evidence="9 10">
    <name type="scientific">Clavelina lepadiformis</name>
    <name type="common">Light-bulb sea squirt</name>
    <name type="synonym">Ascidia lepadiformis</name>
    <dbReference type="NCBI Taxonomy" id="159417"/>
    <lineage>
        <taxon>Eukaryota</taxon>
        <taxon>Metazoa</taxon>
        <taxon>Chordata</taxon>
        <taxon>Tunicata</taxon>
        <taxon>Ascidiacea</taxon>
        <taxon>Aplousobranchia</taxon>
        <taxon>Clavelinidae</taxon>
        <taxon>Clavelina</taxon>
    </lineage>
</organism>
<comment type="caution">
    <text evidence="9">The sequence shown here is derived from an EMBL/GenBank/DDBJ whole genome shotgun (WGS) entry which is preliminary data.</text>
</comment>
<dbReference type="Proteomes" id="UP001642483">
    <property type="component" value="Unassembled WGS sequence"/>
</dbReference>
<evidence type="ECO:0000256" key="2">
    <source>
        <dbReference type="ARBA" id="ARBA00009533"/>
    </source>
</evidence>
<name>A0ABP0F3F3_CLALP</name>
<reference evidence="9 10" key="1">
    <citation type="submission" date="2024-02" db="EMBL/GenBank/DDBJ databases">
        <authorList>
            <person name="Daric V."/>
            <person name="Darras S."/>
        </authorList>
    </citation>
    <scope>NUCLEOTIDE SEQUENCE [LARGE SCALE GENOMIC DNA]</scope>
</reference>
<evidence type="ECO:0000256" key="6">
    <source>
        <dbReference type="ARBA" id="ARBA00023239"/>
    </source>
</evidence>
<accession>A0ABP0F3F3</accession>
<dbReference type="InterPro" id="IPR015424">
    <property type="entry name" value="PyrdxlP-dep_Trfase"/>
</dbReference>
<evidence type="ECO:0000256" key="8">
    <source>
        <dbReference type="SAM" id="MobiDB-lite"/>
    </source>
</evidence>
<feature type="region of interest" description="Disordered" evidence="8">
    <location>
        <begin position="1"/>
        <end position="29"/>
    </location>
</feature>
<dbReference type="Gene3D" id="3.90.1150.170">
    <property type="match status" value="1"/>
</dbReference>
<dbReference type="PANTHER" id="PTHR45677:SF8">
    <property type="entry name" value="CYSTEINE SULFINIC ACID DECARBOXYLASE"/>
    <property type="match status" value="1"/>
</dbReference>
<keyword evidence="4" id="KW-0210">Decarboxylase</keyword>
<feature type="compositionally biased region" description="Polar residues" evidence="8">
    <location>
        <begin position="7"/>
        <end position="19"/>
    </location>
</feature>
<comment type="cofactor">
    <cofactor evidence="1 7">
        <name>pyridoxal 5'-phosphate</name>
        <dbReference type="ChEBI" id="CHEBI:597326"/>
    </cofactor>
</comment>
<comment type="subunit">
    <text evidence="3">Homodimer.</text>
</comment>
<keyword evidence="10" id="KW-1185">Reference proteome</keyword>
<evidence type="ECO:0008006" key="11">
    <source>
        <dbReference type="Google" id="ProtNLM"/>
    </source>
</evidence>